<name>A0A370XCC0_9GAMM</name>
<dbReference type="InterPro" id="IPR036770">
    <property type="entry name" value="Ankyrin_rpt-contain_sf"/>
</dbReference>
<gene>
    <name evidence="2" type="ORF">DWU99_01180</name>
</gene>
<dbReference type="Pfam" id="PF12796">
    <property type="entry name" value="Ank_2"/>
    <property type="match status" value="1"/>
</dbReference>
<dbReference type="Gene3D" id="1.25.40.20">
    <property type="entry name" value="Ankyrin repeat-containing domain"/>
    <property type="match status" value="1"/>
</dbReference>
<dbReference type="AlphaFoldDB" id="A0A370XCC0"/>
<reference evidence="2 3" key="1">
    <citation type="submission" date="2018-07" db="EMBL/GenBank/DDBJ databases">
        <title>Dyella monticola sp. nov. and Dyella psychrodurans sp. nov. isolated from monsoon evergreen broad-leaved forest soil of Dinghu Mountain, China.</title>
        <authorList>
            <person name="Gao Z."/>
            <person name="Qiu L."/>
        </authorList>
    </citation>
    <scope>NUCLEOTIDE SEQUENCE [LARGE SCALE GENOMIC DNA]</scope>
    <source>
        <strain evidence="2 3">4MSK11</strain>
    </source>
</reference>
<dbReference type="PROSITE" id="PS50088">
    <property type="entry name" value="ANK_REPEAT"/>
    <property type="match status" value="1"/>
</dbReference>
<dbReference type="OrthoDB" id="6025016at2"/>
<dbReference type="SUPFAM" id="SSF48403">
    <property type="entry name" value="Ankyrin repeat"/>
    <property type="match status" value="1"/>
</dbReference>
<protein>
    <submittedName>
        <fullName evidence="2">Ankyrin repeat domain-containing protein</fullName>
    </submittedName>
</protein>
<dbReference type="PANTHER" id="PTHR24118:SF99">
    <property type="entry name" value="POTE ANKYRIN DOMAIN FAMILY MEMBER 3C-RELATED"/>
    <property type="match status" value="1"/>
</dbReference>
<dbReference type="InterPro" id="IPR002110">
    <property type="entry name" value="Ankyrin_rpt"/>
</dbReference>
<evidence type="ECO:0000256" key="1">
    <source>
        <dbReference type="PROSITE-ProRule" id="PRU00023"/>
    </source>
</evidence>
<dbReference type="EMBL" id="QRBF01000001">
    <property type="protein sequence ID" value="RDS85920.1"/>
    <property type="molecule type" value="Genomic_DNA"/>
</dbReference>
<comment type="caution">
    <text evidence="2">The sequence shown here is derived from an EMBL/GenBank/DDBJ whole genome shotgun (WGS) entry which is preliminary data.</text>
</comment>
<dbReference type="PROSITE" id="PS50297">
    <property type="entry name" value="ANK_REP_REGION"/>
    <property type="match status" value="1"/>
</dbReference>
<proteinExistence type="predicted"/>
<keyword evidence="3" id="KW-1185">Reference proteome</keyword>
<evidence type="ECO:0000313" key="2">
    <source>
        <dbReference type="EMBL" id="RDS85920.1"/>
    </source>
</evidence>
<evidence type="ECO:0000313" key="3">
    <source>
        <dbReference type="Proteomes" id="UP000255334"/>
    </source>
</evidence>
<dbReference type="RefSeq" id="WP_115476171.1">
    <property type="nucleotide sequence ID" value="NZ_QRBF01000001.1"/>
</dbReference>
<feature type="repeat" description="ANK" evidence="1">
    <location>
        <begin position="155"/>
        <end position="187"/>
    </location>
</feature>
<dbReference type="SMART" id="SM00248">
    <property type="entry name" value="ANK"/>
    <property type="match status" value="2"/>
</dbReference>
<keyword evidence="1" id="KW-0040">ANK repeat</keyword>
<accession>A0A370XCC0</accession>
<sequence>MEGAPPNTRACPIAQFEHTAACAADLRDDDDLAMDITATSYVLTDTPDASLTRRLRRRARDEALYIRALATRAPDPISGVTGLHLLADITLDDPANEPVRVRALTALLDAGGDPFRTDVLGRSALHCATAASAALILDRLTPEQRRALVNQADDYGDTPLHEAAACGHADTIQLLIAHGADATACNIAGATPEDAARRFHPAIADLIRCEQARQDRAALVEVATTGESEAPRRAVKRRM</sequence>
<dbReference type="Proteomes" id="UP000255334">
    <property type="component" value="Unassembled WGS sequence"/>
</dbReference>
<dbReference type="PANTHER" id="PTHR24118">
    <property type="entry name" value="POTE ANKYRIN DOMAIN"/>
    <property type="match status" value="1"/>
</dbReference>
<organism evidence="2 3">
    <name type="scientific">Dyella psychrodurans</name>
    <dbReference type="NCBI Taxonomy" id="1927960"/>
    <lineage>
        <taxon>Bacteria</taxon>
        <taxon>Pseudomonadati</taxon>
        <taxon>Pseudomonadota</taxon>
        <taxon>Gammaproteobacteria</taxon>
        <taxon>Lysobacterales</taxon>
        <taxon>Rhodanobacteraceae</taxon>
        <taxon>Dyella</taxon>
    </lineage>
</organism>